<reference evidence="3 4" key="1">
    <citation type="submission" date="2023-08" db="EMBL/GenBank/DDBJ databases">
        <title>Black Yeasts Isolated from many extreme environments.</title>
        <authorList>
            <person name="Coleine C."/>
            <person name="Stajich J.E."/>
            <person name="Selbmann L."/>
        </authorList>
    </citation>
    <scope>NUCLEOTIDE SEQUENCE [LARGE SCALE GENOMIC DNA]</scope>
    <source>
        <strain evidence="3 4">CCFEE 5885</strain>
    </source>
</reference>
<name>A0ABR0KF80_9EURO</name>
<evidence type="ECO:0000256" key="1">
    <source>
        <dbReference type="SAM" id="MobiDB-lite"/>
    </source>
</evidence>
<proteinExistence type="predicted"/>
<dbReference type="PANTHER" id="PTHR31840">
    <property type="entry name" value="COILED-COIL DOMAIN-CONTAINING PROTEIN 97"/>
    <property type="match status" value="1"/>
</dbReference>
<feature type="compositionally biased region" description="Acidic residues" evidence="1">
    <location>
        <begin position="175"/>
        <end position="188"/>
    </location>
</feature>
<evidence type="ECO:0000313" key="4">
    <source>
        <dbReference type="Proteomes" id="UP001345013"/>
    </source>
</evidence>
<dbReference type="InterPro" id="IPR040233">
    <property type="entry name" value="CCD97-like_C"/>
</dbReference>
<gene>
    <name evidence="3" type="ORF">LTR24_003357</name>
</gene>
<comment type="caution">
    <text evidence="3">The sequence shown here is derived from an EMBL/GenBank/DDBJ whole genome shotgun (WGS) entry which is preliminary data.</text>
</comment>
<protein>
    <recommendedName>
        <fullName evidence="2">CCD97-like C-terminal domain-containing protein</fullName>
    </recommendedName>
</protein>
<sequence>MPLILDDHLPQIDTLHMSMSTSASTSANRPIPHPIRIRNRRKRYLESHPQYFSPDLESASPLLYDRLIRRFFTPADREIERRQKGYAGSLEADLLRSEAKLDEAQHPDADTTYTRTETGEIVANVGNEEELSKEEAYERWYVVMERRFLDGEDVDFDYGIVDGSEEYDDRRAEERDAEEEYFDAEEPDAGPGEGEGEGKARLEGETGVQDF</sequence>
<evidence type="ECO:0000313" key="3">
    <source>
        <dbReference type="EMBL" id="KAK5094909.1"/>
    </source>
</evidence>
<dbReference type="PANTHER" id="PTHR31840:SF1">
    <property type="entry name" value="COILED-COIL DOMAIN-CONTAINING PROTEIN 97"/>
    <property type="match status" value="1"/>
</dbReference>
<dbReference type="Pfam" id="PF09747">
    <property type="entry name" value="CCD97-like_C"/>
    <property type="match status" value="1"/>
</dbReference>
<feature type="domain" description="CCD97-like C-terminal" evidence="2">
    <location>
        <begin position="119"/>
        <end position="185"/>
    </location>
</feature>
<accession>A0ABR0KF80</accession>
<evidence type="ECO:0000259" key="2">
    <source>
        <dbReference type="Pfam" id="PF09747"/>
    </source>
</evidence>
<keyword evidence="4" id="KW-1185">Reference proteome</keyword>
<dbReference type="Proteomes" id="UP001345013">
    <property type="component" value="Unassembled WGS sequence"/>
</dbReference>
<feature type="region of interest" description="Disordered" evidence="1">
    <location>
        <begin position="163"/>
        <end position="211"/>
    </location>
</feature>
<dbReference type="InterPro" id="IPR018613">
    <property type="entry name" value="Ccdc97-like"/>
</dbReference>
<dbReference type="EMBL" id="JAVRRG010000031">
    <property type="protein sequence ID" value="KAK5094909.1"/>
    <property type="molecule type" value="Genomic_DNA"/>
</dbReference>
<organism evidence="3 4">
    <name type="scientific">Lithohypha guttulata</name>
    <dbReference type="NCBI Taxonomy" id="1690604"/>
    <lineage>
        <taxon>Eukaryota</taxon>
        <taxon>Fungi</taxon>
        <taxon>Dikarya</taxon>
        <taxon>Ascomycota</taxon>
        <taxon>Pezizomycotina</taxon>
        <taxon>Eurotiomycetes</taxon>
        <taxon>Chaetothyriomycetidae</taxon>
        <taxon>Chaetothyriales</taxon>
        <taxon>Trichomeriaceae</taxon>
        <taxon>Lithohypha</taxon>
    </lineage>
</organism>